<accession>A0A1H2BXL0</accession>
<dbReference type="Proteomes" id="UP000182814">
    <property type="component" value="Chromosome I"/>
</dbReference>
<evidence type="ECO:0000313" key="1">
    <source>
        <dbReference type="EMBL" id="SDT63080.1"/>
    </source>
</evidence>
<evidence type="ECO:0000313" key="2">
    <source>
        <dbReference type="Proteomes" id="UP000182814"/>
    </source>
</evidence>
<name>A0A1H2BXL0_9PSED</name>
<proteinExistence type="predicted"/>
<protein>
    <submittedName>
        <fullName evidence="1">Uncharacterized protein</fullName>
    </submittedName>
</protein>
<gene>
    <name evidence="1" type="ORF">SAMN04490191_5688</name>
</gene>
<organism evidence="1 2">
    <name type="scientific">Pseudomonas lini</name>
    <dbReference type="NCBI Taxonomy" id="163011"/>
    <lineage>
        <taxon>Bacteria</taxon>
        <taxon>Pseudomonadati</taxon>
        <taxon>Pseudomonadota</taxon>
        <taxon>Gammaproteobacteria</taxon>
        <taxon>Pseudomonadales</taxon>
        <taxon>Pseudomonadaceae</taxon>
        <taxon>Pseudomonas</taxon>
    </lineage>
</organism>
<dbReference type="AlphaFoldDB" id="A0A1H2BXL0"/>
<dbReference type="EMBL" id="LT629746">
    <property type="protein sequence ID" value="SDT63080.1"/>
    <property type="molecule type" value="Genomic_DNA"/>
</dbReference>
<reference evidence="2" key="1">
    <citation type="submission" date="2016-10" db="EMBL/GenBank/DDBJ databases">
        <authorList>
            <person name="Varghese N."/>
            <person name="Submissions S."/>
        </authorList>
    </citation>
    <scope>NUCLEOTIDE SEQUENCE [LARGE SCALE GENOMIC DNA]</scope>
    <source>
        <strain evidence="2">BS3782</strain>
    </source>
</reference>
<keyword evidence="2" id="KW-1185">Reference proteome</keyword>
<sequence length="213" mass="23826">MYYPTSRPPAMCGITLPLNASLAQSILRRQLIGLSIKQAIYQASTGGRALRIHHRKVGPGDVFLITIRHGFQKPVHFCFRPADTTLPKLEDTPPQLEQLGFVPKVSFHILVEFQSPEFFASSRGCGISAARVSMPETAMNENADVVARKHNVWPTWKLLRVQSIPEAMPMQQLPDLHLGRCIAAANSGHHARPNFFADYVHDRAPDEFAVRPR</sequence>